<feature type="transmembrane region" description="Helical" evidence="1">
    <location>
        <begin position="12"/>
        <end position="30"/>
    </location>
</feature>
<reference evidence="3" key="1">
    <citation type="journal article" date="2019" name="Int. J. Syst. Evol. Microbiol.">
        <title>The Global Catalogue of Microorganisms (GCM) 10K type strain sequencing project: providing services to taxonomists for standard genome sequencing and annotation.</title>
        <authorList>
            <consortium name="The Broad Institute Genomics Platform"/>
            <consortium name="The Broad Institute Genome Sequencing Center for Infectious Disease"/>
            <person name="Wu L."/>
            <person name="Ma J."/>
        </authorList>
    </citation>
    <scope>NUCLEOTIDE SEQUENCE [LARGE SCALE GENOMIC DNA]</scope>
    <source>
        <strain evidence="3">KCTC 32141</strain>
    </source>
</reference>
<dbReference type="InterPro" id="IPR045749">
    <property type="entry name" value="DUF6090"/>
</dbReference>
<dbReference type="EMBL" id="JBHUOV010000001">
    <property type="protein sequence ID" value="MFD2823406.1"/>
    <property type="molecule type" value="Genomic_DNA"/>
</dbReference>
<keyword evidence="1" id="KW-0472">Membrane</keyword>
<keyword evidence="1" id="KW-0812">Transmembrane</keyword>
<dbReference type="Proteomes" id="UP001597533">
    <property type="component" value="Unassembled WGS sequence"/>
</dbReference>
<evidence type="ECO:0000313" key="3">
    <source>
        <dbReference type="Proteomes" id="UP001597533"/>
    </source>
</evidence>
<keyword evidence="1" id="KW-1133">Transmembrane helix</keyword>
<accession>A0ABW5WQB3</accession>
<protein>
    <submittedName>
        <fullName evidence="2">DUF6090 family protein</fullName>
    </submittedName>
</protein>
<evidence type="ECO:0000313" key="2">
    <source>
        <dbReference type="EMBL" id="MFD2823406.1"/>
    </source>
</evidence>
<comment type="caution">
    <text evidence="2">The sequence shown here is derived from an EMBL/GenBank/DDBJ whole genome shotgun (WGS) entry which is preliminary data.</text>
</comment>
<dbReference type="RefSeq" id="WP_183487332.1">
    <property type="nucleotide sequence ID" value="NZ_JBHUOV010000001.1"/>
</dbReference>
<organism evidence="2 3">
    <name type="scientific">Lacinutrix iliipiscaria</name>
    <dbReference type="NCBI Taxonomy" id="1230532"/>
    <lineage>
        <taxon>Bacteria</taxon>
        <taxon>Pseudomonadati</taxon>
        <taxon>Bacteroidota</taxon>
        <taxon>Flavobacteriia</taxon>
        <taxon>Flavobacteriales</taxon>
        <taxon>Flavobacteriaceae</taxon>
        <taxon>Lacinutrix</taxon>
    </lineage>
</organism>
<keyword evidence="3" id="KW-1185">Reference proteome</keyword>
<gene>
    <name evidence="2" type="ORF">ACFS5M_06970</name>
</gene>
<proteinExistence type="predicted"/>
<dbReference type="Pfam" id="PF19578">
    <property type="entry name" value="DUF6090"/>
    <property type="match status" value="1"/>
</dbReference>
<name>A0ABW5WQB3_9FLAO</name>
<sequence>MEKNKTGKYLKYAIGEIVLVVIGILIALQINNWNETQKGKMKATAILKAIRSDMVKDLERIEDLKPYWGEEILYFKKVFPSYKYPIDIENIVDLDTINQVNYSTLFDYDAPFRSNTSAFDAMIADGNSELITNDSLFINIQEFYTFNVPTNESLFEILRQRSSDLNYKYAHLITYKPYENVSDLTDEYLIADLNIYFRSKNFYYWRTFIINRKSLLGIINQIDKELEQ</sequence>
<evidence type="ECO:0000256" key="1">
    <source>
        <dbReference type="SAM" id="Phobius"/>
    </source>
</evidence>